<dbReference type="PANTHER" id="PTHR11603:SF147">
    <property type="entry name" value="MEMBRANE PROTEIN"/>
    <property type="match status" value="1"/>
</dbReference>
<dbReference type="SMART" id="SM00670">
    <property type="entry name" value="PINc"/>
    <property type="match status" value="1"/>
</dbReference>
<dbReference type="InterPro" id="IPR052041">
    <property type="entry name" value="Nucleic_acid_metab_PIN/TRAM"/>
</dbReference>
<dbReference type="AlphaFoldDB" id="A0A1H9MIU6"/>
<feature type="transmembrane region" description="Helical" evidence="1">
    <location>
        <begin position="105"/>
        <end position="128"/>
    </location>
</feature>
<keyword evidence="1" id="KW-1133">Transmembrane helix</keyword>
<evidence type="ECO:0000313" key="4">
    <source>
        <dbReference type="Proteomes" id="UP000198556"/>
    </source>
</evidence>
<feature type="transmembrane region" description="Helical" evidence="1">
    <location>
        <begin position="77"/>
        <end position="99"/>
    </location>
</feature>
<dbReference type="PANTHER" id="PTHR11603">
    <property type="entry name" value="AAA FAMILY ATPASE"/>
    <property type="match status" value="1"/>
</dbReference>
<dbReference type="SUPFAM" id="SSF88723">
    <property type="entry name" value="PIN domain-like"/>
    <property type="match status" value="1"/>
</dbReference>
<feature type="domain" description="PIN" evidence="2">
    <location>
        <begin position="163"/>
        <end position="270"/>
    </location>
</feature>
<gene>
    <name evidence="3" type="ORF">SAMN05421767_12728</name>
</gene>
<dbReference type="CDD" id="cd09877">
    <property type="entry name" value="PIN_YacL-like"/>
    <property type="match status" value="1"/>
</dbReference>
<name>A0A1H9MIU6_9LACT</name>
<keyword evidence="1" id="KW-0812">Transmembrane</keyword>
<evidence type="ECO:0000256" key="1">
    <source>
        <dbReference type="SAM" id="Phobius"/>
    </source>
</evidence>
<keyword evidence="4" id="KW-1185">Reference proteome</keyword>
<accession>A0A1H9MIU6</accession>
<dbReference type="OrthoDB" id="9780734at2"/>
<feature type="transmembrane region" description="Helical" evidence="1">
    <location>
        <begin position="42"/>
        <end position="65"/>
    </location>
</feature>
<evidence type="ECO:0000259" key="2">
    <source>
        <dbReference type="SMART" id="SM00670"/>
    </source>
</evidence>
<evidence type="ECO:0000313" key="3">
    <source>
        <dbReference type="EMBL" id="SER23630.1"/>
    </source>
</evidence>
<protein>
    <submittedName>
        <fullName evidence="3">Uncharacterized conserved protein YacL, contains PIN and TRAM domains</fullName>
    </submittedName>
</protein>
<keyword evidence="1" id="KW-0472">Membrane</keyword>
<dbReference type="Pfam" id="PF01850">
    <property type="entry name" value="PIN"/>
    <property type="match status" value="1"/>
</dbReference>
<dbReference type="InterPro" id="IPR002716">
    <property type="entry name" value="PIN_dom"/>
</dbReference>
<reference evidence="3 4" key="1">
    <citation type="submission" date="2016-10" db="EMBL/GenBank/DDBJ databases">
        <authorList>
            <person name="de Groot N.N."/>
        </authorList>
    </citation>
    <scope>NUCLEOTIDE SEQUENCE [LARGE SCALE GENOMIC DNA]</scope>
    <source>
        <strain evidence="3 4">DSM 15827</strain>
    </source>
</reference>
<dbReference type="InterPro" id="IPR029060">
    <property type="entry name" value="PIN-like_dom_sf"/>
</dbReference>
<proteinExistence type="predicted"/>
<sequence length="365" mass="40375">MTKRIISVVFMLLGGSLGAAYLPAFWDLVGINNGFINSSISNMLIGAIIFLFLSFSLMNTLLKLLQRVEKHVSQISVSYLVFGLVGAIFGLLLAGLASIPLSSLGIPAISQILPLILSLVLGYLGFYIGTTRRDELRKVFVINRKKSEDTHVLERKADENYRKYKLLDTSVIIDGRIYDIAKTGFIEGVLVIPNFVLNELQLIADSSDSLKRVRGRRGLDILNALQKEEGIHVESYEGDYDDITEVDRKLIRLAKAIDGIIVTNDFNLNKVSEFQNVPVLNINALANAVKPVVIPGETMTIQVIKAGTERQQGVAYLDDGTMIVVEDGQYYMNKTIEVVVTSALQTAAGRMIFAKPLHSQKKIRN</sequence>
<organism evidence="3 4">
    <name type="scientific">Granulicatella balaenopterae</name>
    <dbReference type="NCBI Taxonomy" id="137733"/>
    <lineage>
        <taxon>Bacteria</taxon>
        <taxon>Bacillati</taxon>
        <taxon>Bacillota</taxon>
        <taxon>Bacilli</taxon>
        <taxon>Lactobacillales</taxon>
        <taxon>Carnobacteriaceae</taxon>
        <taxon>Granulicatella</taxon>
    </lineage>
</organism>
<dbReference type="Gene3D" id="3.40.50.1010">
    <property type="entry name" value="5'-nuclease"/>
    <property type="match status" value="1"/>
</dbReference>
<dbReference type="EMBL" id="FOGF01000027">
    <property type="protein sequence ID" value="SER23630.1"/>
    <property type="molecule type" value="Genomic_DNA"/>
</dbReference>
<dbReference type="STRING" id="137733.SAMN05421767_12728"/>
<dbReference type="RefSeq" id="WP_089747091.1">
    <property type="nucleotide sequence ID" value="NZ_FOGF01000027.1"/>
</dbReference>
<dbReference type="Proteomes" id="UP000198556">
    <property type="component" value="Unassembled WGS sequence"/>
</dbReference>